<evidence type="ECO:0000313" key="2">
    <source>
        <dbReference type="Proteomes" id="UP000324222"/>
    </source>
</evidence>
<gene>
    <name evidence="1" type="ORF">E2C01_033462</name>
</gene>
<proteinExistence type="predicted"/>
<protein>
    <submittedName>
        <fullName evidence="1">Uncharacterized protein</fullName>
    </submittedName>
</protein>
<organism evidence="1 2">
    <name type="scientific">Portunus trituberculatus</name>
    <name type="common">Swimming crab</name>
    <name type="synonym">Neptunus trituberculatus</name>
    <dbReference type="NCBI Taxonomy" id="210409"/>
    <lineage>
        <taxon>Eukaryota</taxon>
        <taxon>Metazoa</taxon>
        <taxon>Ecdysozoa</taxon>
        <taxon>Arthropoda</taxon>
        <taxon>Crustacea</taxon>
        <taxon>Multicrustacea</taxon>
        <taxon>Malacostraca</taxon>
        <taxon>Eumalacostraca</taxon>
        <taxon>Eucarida</taxon>
        <taxon>Decapoda</taxon>
        <taxon>Pleocyemata</taxon>
        <taxon>Brachyura</taxon>
        <taxon>Eubrachyura</taxon>
        <taxon>Portunoidea</taxon>
        <taxon>Portunidae</taxon>
        <taxon>Portuninae</taxon>
        <taxon>Portunus</taxon>
    </lineage>
</organism>
<evidence type="ECO:0000313" key="1">
    <source>
        <dbReference type="EMBL" id="MPC39911.1"/>
    </source>
</evidence>
<comment type="caution">
    <text evidence="1">The sequence shown here is derived from an EMBL/GenBank/DDBJ whole genome shotgun (WGS) entry which is preliminary data.</text>
</comment>
<keyword evidence="2" id="KW-1185">Reference proteome</keyword>
<dbReference type="EMBL" id="VSRR010004518">
    <property type="protein sequence ID" value="MPC39911.1"/>
    <property type="molecule type" value="Genomic_DNA"/>
</dbReference>
<accession>A0A5B7EYR2</accession>
<dbReference type="Proteomes" id="UP000324222">
    <property type="component" value="Unassembled WGS sequence"/>
</dbReference>
<dbReference type="AlphaFoldDB" id="A0A5B7EYR2"/>
<reference evidence="1 2" key="1">
    <citation type="submission" date="2019-05" db="EMBL/GenBank/DDBJ databases">
        <title>Another draft genome of Portunus trituberculatus and its Hox gene families provides insights of decapod evolution.</title>
        <authorList>
            <person name="Jeong J.-H."/>
            <person name="Song I."/>
            <person name="Kim S."/>
            <person name="Choi T."/>
            <person name="Kim D."/>
            <person name="Ryu S."/>
            <person name="Kim W."/>
        </authorList>
    </citation>
    <scope>NUCLEOTIDE SEQUENCE [LARGE SCALE GENOMIC DNA]</scope>
    <source>
        <tissue evidence="1">Muscle</tissue>
    </source>
</reference>
<name>A0A5B7EYR2_PORTR</name>
<sequence length="66" mass="7403">MVMARRGDGRRRCAGVLEMVVMIKERRNEEDGWLHRVNENGSSSITKKYSSMAIVTVSAEGKFSIA</sequence>